<feature type="compositionally biased region" description="Basic and acidic residues" evidence="1">
    <location>
        <begin position="1166"/>
        <end position="1175"/>
    </location>
</feature>
<feature type="compositionally biased region" description="Polar residues" evidence="1">
    <location>
        <begin position="377"/>
        <end position="393"/>
    </location>
</feature>
<gene>
    <name evidence="3" type="primary">JCAD</name>
</gene>
<sequence length="1313" mass="142230">MYSVEDLLISHGYTLSRSLVPPREQNHEGHRPAGTRHRAGHGLLNGYEKDPTASAPRKSAPGRGGGAPRSPRPPQRASDVGFYHQPPSSPSAWTSQLPAGNDPGAWRKRGQEYSGPPGPRGWEDPDVRGSAQAPGRPVYLREDPWDVGARTENVTRKAFGEEELRMSGAAQWQSVSVESWLQPRKLGRQMSDGCSSGREKLFQDLYLPSPGEHVLHPQNKGKSQSLPKVLFPESLNYVEMPILLNDGHLMPGAPKMPLCPPHRAPSLESTRTTEKGGLAGPLPQPKFGRPLRPPSYELHQQARGGVDGGEHLDHQLADDLPAPRLTIASDPRQERSGSDSGLEPPVYVPPPSYHSPSPHITNPYLEDSAPRHGGRGFSQQLPPSEKTTASLETGTEYGVSPQSPCQHPQYPCPSSAHSTSVQYIPFDDPRIRHIKLTQPQGFCEDKPPEKFCNSRPAAPPDPARRKTQPGGAFSNVQSMPSTAGEEWAAATPMPGPLWLLGWPSRDREPGDIAHPRDGHAERGRGVDLKGAPGPRPGGPAPSPHLQADRTSETVTRLKKFETGLQTKKSSKKKKNETVFCLVSIPVKSESHLPETDQNNNDLGPSAHSRSPVLPEHSLLSMSSTDLELQALTRRMAGKTEPQTQGLSAAVARQTGDPRFACPTKHPELKYSGSWPSHQLRDQQTQTAFTQEPKRPQPLPSGEPGGPGHVVLTPNHLDPATSGAQMHTAPAPGDHTQRPSGRHFKGQTFLGPSSDSAFSRTSSAPKACPGQPRPGTQVPGAHPAPQGEVLKGEPTSPCNSQQLFGQFLLKPVNRRPWDLISQLESFNKELQEQSASREGSSEESEAEGPGVLSTNSGRQASSSAGFSQAVRGQQQPGMLGLEEPVGFRLGRKSGSEEQRAGPPTPGILQAGDNPGQAFRSEQGSGITEKGSQEAGTRSSQPGASPGPVARKTMEFGLCDTKPAPPLHPAEPREPQRGHTFANDVCVVEAKEEEEGEEEEAAQGREERETQVVYPLSLASKHRGLSAPDLRSQGQEPNTSESDEPLEQARAIDIPPKESLQERAERILGIEVAVESLLRAGRRAGLSRQRPEADESAFRPASPREEPPPPSALPRATAASKDAFYGRRKCGWTESPLFVGERDGTRRTPLESAHSGVDRALASGPEPLDPKDAETRPPFRSTLFHLVERSPSAEKRCRSTSRVIETLQEKLASPPRRADPDRLLRMREVSSVSRMRLLSSRSSDSMEEAEDLRAERGQGSMSLNGGVPPWRVASTPKATLFLEDGGCPAAQSTRRKGDQDFGCPDSYDPSRVERV</sequence>
<dbReference type="Pfam" id="PF15351">
    <property type="entry name" value="JCAD"/>
    <property type="match status" value="1"/>
</dbReference>
<proteinExistence type="predicted"/>
<dbReference type="Proteomes" id="UP000694863">
    <property type="component" value="Unplaced"/>
</dbReference>
<organism evidence="2 3">
    <name type="scientific">Echinops telfairi</name>
    <name type="common">Lesser hedgehog tenrec</name>
    <dbReference type="NCBI Taxonomy" id="9371"/>
    <lineage>
        <taxon>Eukaryota</taxon>
        <taxon>Metazoa</taxon>
        <taxon>Chordata</taxon>
        <taxon>Craniata</taxon>
        <taxon>Vertebrata</taxon>
        <taxon>Euteleostomi</taxon>
        <taxon>Mammalia</taxon>
        <taxon>Eutheria</taxon>
        <taxon>Afrotheria</taxon>
        <taxon>Tenrecidae</taxon>
        <taxon>Tenrecinae</taxon>
        <taxon>Echinops</taxon>
    </lineage>
</organism>
<dbReference type="RefSeq" id="XP_045145740.1">
    <property type="nucleotide sequence ID" value="XM_045289805.1"/>
</dbReference>
<feature type="compositionally biased region" description="Basic and acidic residues" evidence="1">
    <location>
        <begin position="504"/>
        <end position="527"/>
    </location>
</feature>
<feature type="compositionally biased region" description="Low complexity" evidence="1">
    <location>
        <begin position="1231"/>
        <end position="1241"/>
    </location>
</feature>
<feature type="region of interest" description="Disordered" evidence="1">
    <location>
        <begin position="590"/>
        <end position="612"/>
    </location>
</feature>
<feature type="region of interest" description="Disordered" evidence="1">
    <location>
        <begin position="18"/>
        <end position="140"/>
    </location>
</feature>
<feature type="region of interest" description="Disordered" evidence="1">
    <location>
        <begin position="1281"/>
        <end position="1313"/>
    </location>
</feature>
<feature type="compositionally biased region" description="Polar residues" evidence="1">
    <location>
        <begin position="851"/>
        <end position="875"/>
    </location>
</feature>
<evidence type="ECO:0000313" key="3">
    <source>
        <dbReference type="RefSeq" id="XP_012860078.1"/>
    </source>
</evidence>
<feature type="compositionally biased region" description="Basic and acidic residues" evidence="1">
    <location>
        <begin position="1087"/>
        <end position="1105"/>
    </location>
</feature>
<name>A0ABM0ZQD3_ECHTE</name>
<dbReference type="PANTHER" id="PTHR34757:SF1">
    <property type="entry name" value="JUNCTIONAL CADHERIN 5-ASSOCIATED PROTEIN"/>
    <property type="match status" value="1"/>
</dbReference>
<feature type="compositionally biased region" description="Basic and acidic residues" evidence="1">
    <location>
        <begin position="308"/>
        <end position="317"/>
    </location>
</feature>
<feature type="region of interest" description="Disordered" evidence="1">
    <location>
        <begin position="1133"/>
        <end position="1199"/>
    </location>
</feature>
<protein>
    <submittedName>
        <fullName evidence="3">Junctional protein associated with coronary artery disease isoform X1</fullName>
    </submittedName>
</protein>
<feature type="region of interest" description="Disordered" evidence="1">
    <location>
        <begin position="1080"/>
        <end position="1118"/>
    </location>
</feature>
<dbReference type="InterPro" id="IPR028221">
    <property type="entry name" value="JCAD"/>
</dbReference>
<evidence type="ECO:0000256" key="1">
    <source>
        <dbReference type="SAM" id="MobiDB-lite"/>
    </source>
</evidence>
<feature type="compositionally biased region" description="Polar residues" evidence="1">
    <location>
        <begin position="932"/>
        <end position="941"/>
    </location>
</feature>
<dbReference type="RefSeq" id="XP_012860078.1">
    <property type="nucleotide sequence ID" value="XM_013004624.2"/>
</dbReference>
<feature type="compositionally biased region" description="Low complexity" evidence="1">
    <location>
        <begin position="752"/>
        <end position="762"/>
    </location>
</feature>
<accession>A0ABM0ZQD3</accession>
<feature type="compositionally biased region" description="Pro residues" evidence="1">
    <location>
        <begin position="533"/>
        <end position="542"/>
    </location>
</feature>
<feature type="compositionally biased region" description="Basic and acidic residues" evidence="1">
    <location>
        <begin position="1184"/>
        <end position="1195"/>
    </location>
</feature>
<feature type="region of interest" description="Disordered" evidence="1">
    <location>
        <begin position="1231"/>
        <end position="1268"/>
    </location>
</feature>
<feature type="compositionally biased region" description="Acidic residues" evidence="1">
    <location>
        <begin position="989"/>
        <end position="999"/>
    </location>
</feature>
<feature type="region of interest" description="Disordered" evidence="1">
    <location>
        <begin position="437"/>
        <end position="554"/>
    </location>
</feature>
<reference evidence="3" key="1">
    <citation type="submission" date="2025-08" db="UniProtKB">
        <authorList>
            <consortium name="RefSeq"/>
        </authorList>
    </citation>
    <scope>IDENTIFICATION</scope>
</reference>
<feature type="region of interest" description="Disordered" evidence="1">
    <location>
        <begin position="254"/>
        <end position="421"/>
    </location>
</feature>
<evidence type="ECO:0000313" key="2">
    <source>
        <dbReference type="Proteomes" id="UP000694863"/>
    </source>
</evidence>
<feature type="region of interest" description="Disordered" evidence="1">
    <location>
        <begin position="636"/>
        <end position="797"/>
    </location>
</feature>
<feature type="compositionally biased region" description="Polar residues" evidence="1">
    <location>
        <begin position="673"/>
        <end position="689"/>
    </location>
</feature>
<dbReference type="PANTHER" id="PTHR34757">
    <property type="entry name" value="JUNCTIONAL PROTEIN ASSOCIATED WITH CORONARY ARTERY DISEASE"/>
    <property type="match status" value="1"/>
</dbReference>
<feature type="region of interest" description="Disordered" evidence="1">
    <location>
        <begin position="829"/>
        <end position="1057"/>
    </location>
</feature>
<dbReference type="GeneID" id="101657697"/>
<keyword evidence="2" id="KW-1185">Reference proteome</keyword>
<feature type="compositionally biased region" description="Basic and acidic residues" evidence="1">
    <location>
        <begin position="1138"/>
        <end position="1147"/>
    </location>
</feature>